<organism evidence="4 5">
    <name type="scientific">Rubrivirga litoralis</name>
    <dbReference type="NCBI Taxonomy" id="3075598"/>
    <lineage>
        <taxon>Bacteria</taxon>
        <taxon>Pseudomonadati</taxon>
        <taxon>Rhodothermota</taxon>
        <taxon>Rhodothermia</taxon>
        <taxon>Rhodothermales</taxon>
        <taxon>Rubricoccaceae</taxon>
        <taxon>Rubrivirga</taxon>
    </lineage>
</organism>
<name>A0ABU3BTR6_9BACT</name>
<sequence>MSHFSVRFDRREGPPEAPVRVLAPSGELDAHTAPDFEAALQACLDGGDARLVVDGAGLDYVSSAGLGVFMAFVEPARTAGGDLKIAALPDRVFEVFDLLGFPTVFDMAPTVEAAVAAFDAR</sequence>
<dbReference type="CDD" id="cd07043">
    <property type="entry name" value="STAS_anti-anti-sigma_factors"/>
    <property type="match status" value="1"/>
</dbReference>
<dbReference type="Gene3D" id="3.30.750.24">
    <property type="entry name" value="STAS domain"/>
    <property type="match status" value="1"/>
</dbReference>
<dbReference type="PANTHER" id="PTHR33495:SF2">
    <property type="entry name" value="ANTI-SIGMA FACTOR ANTAGONIST TM_1081-RELATED"/>
    <property type="match status" value="1"/>
</dbReference>
<feature type="domain" description="STAS" evidence="3">
    <location>
        <begin position="19"/>
        <end position="118"/>
    </location>
</feature>
<dbReference type="NCBIfam" id="TIGR00377">
    <property type="entry name" value="ant_ant_sig"/>
    <property type="match status" value="1"/>
</dbReference>
<reference evidence="4 5" key="1">
    <citation type="submission" date="2023-09" db="EMBL/GenBank/DDBJ databases">
        <authorList>
            <person name="Rey-Velasco X."/>
        </authorList>
    </citation>
    <scope>NUCLEOTIDE SEQUENCE [LARGE SCALE GENOMIC DNA]</scope>
    <source>
        <strain evidence="4 5">F394</strain>
    </source>
</reference>
<evidence type="ECO:0000313" key="5">
    <source>
        <dbReference type="Proteomes" id="UP001267426"/>
    </source>
</evidence>
<gene>
    <name evidence="4" type="ORF">RM540_13075</name>
</gene>
<proteinExistence type="inferred from homology"/>
<evidence type="ECO:0000259" key="3">
    <source>
        <dbReference type="PROSITE" id="PS50801"/>
    </source>
</evidence>
<evidence type="ECO:0000256" key="1">
    <source>
        <dbReference type="ARBA" id="ARBA00009013"/>
    </source>
</evidence>
<comment type="caution">
    <text evidence="4">The sequence shown here is derived from an EMBL/GenBank/DDBJ whole genome shotgun (WGS) entry which is preliminary data.</text>
</comment>
<evidence type="ECO:0000313" key="4">
    <source>
        <dbReference type="EMBL" id="MDT0632686.1"/>
    </source>
</evidence>
<dbReference type="InterPro" id="IPR036513">
    <property type="entry name" value="STAS_dom_sf"/>
</dbReference>
<keyword evidence="5" id="KW-1185">Reference proteome</keyword>
<protein>
    <recommendedName>
        <fullName evidence="2">Anti-sigma factor antagonist</fullName>
    </recommendedName>
</protein>
<dbReference type="RefSeq" id="WP_311664810.1">
    <property type="nucleotide sequence ID" value="NZ_JAVRHT010000035.1"/>
</dbReference>
<dbReference type="Proteomes" id="UP001267426">
    <property type="component" value="Unassembled WGS sequence"/>
</dbReference>
<dbReference type="InterPro" id="IPR002645">
    <property type="entry name" value="STAS_dom"/>
</dbReference>
<accession>A0ABU3BTR6</accession>
<dbReference type="Pfam" id="PF01740">
    <property type="entry name" value="STAS"/>
    <property type="match status" value="1"/>
</dbReference>
<dbReference type="SUPFAM" id="SSF52091">
    <property type="entry name" value="SpoIIaa-like"/>
    <property type="match status" value="1"/>
</dbReference>
<comment type="similarity">
    <text evidence="1 2">Belongs to the anti-sigma-factor antagonist family.</text>
</comment>
<dbReference type="PANTHER" id="PTHR33495">
    <property type="entry name" value="ANTI-SIGMA FACTOR ANTAGONIST TM_1081-RELATED-RELATED"/>
    <property type="match status" value="1"/>
</dbReference>
<dbReference type="InterPro" id="IPR003658">
    <property type="entry name" value="Anti-sigma_ant"/>
</dbReference>
<dbReference type="PROSITE" id="PS50801">
    <property type="entry name" value="STAS"/>
    <property type="match status" value="1"/>
</dbReference>
<evidence type="ECO:0000256" key="2">
    <source>
        <dbReference type="RuleBase" id="RU003749"/>
    </source>
</evidence>
<dbReference type="EMBL" id="JAVRHT010000035">
    <property type="protein sequence ID" value="MDT0632686.1"/>
    <property type="molecule type" value="Genomic_DNA"/>
</dbReference>